<dbReference type="RefSeq" id="WP_091663427.1">
    <property type="nucleotide sequence ID" value="NZ_FONT01000008.1"/>
</dbReference>
<keyword evidence="2" id="KW-0813">Transport</keyword>
<feature type="transmembrane region" description="Helical" evidence="9">
    <location>
        <begin position="37"/>
        <end position="54"/>
    </location>
</feature>
<dbReference type="InterPro" id="IPR052157">
    <property type="entry name" value="BCAA_transport_permease"/>
</dbReference>
<dbReference type="PANTHER" id="PTHR11795">
    <property type="entry name" value="BRANCHED-CHAIN AMINO ACID TRANSPORT SYSTEM PERMEASE PROTEIN LIVH"/>
    <property type="match status" value="1"/>
</dbReference>
<name>A0A1I2F201_9BACI</name>
<evidence type="ECO:0000256" key="9">
    <source>
        <dbReference type="SAM" id="Phobius"/>
    </source>
</evidence>
<comment type="subcellular location">
    <subcellularLocation>
        <location evidence="1">Cell membrane</location>
        <topology evidence="1">Multi-pass membrane protein</topology>
    </subcellularLocation>
</comment>
<evidence type="ECO:0000256" key="1">
    <source>
        <dbReference type="ARBA" id="ARBA00004651"/>
    </source>
</evidence>
<evidence type="ECO:0000256" key="3">
    <source>
        <dbReference type="ARBA" id="ARBA00022475"/>
    </source>
</evidence>
<dbReference type="CDD" id="cd06582">
    <property type="entry name" value="TM_PBP1_LivH_like"/>
    <property type="match status" value="1"/>
</dbReference>
<keyword evidence="3" id="KW-1003">Cell membrane</keyword>
<keyword evidence="5" id="KW-0029">Amino-acid transport</keyword>
<feature type="transmembrane region" description="Helical" evidence="9">
    <location>
        <begin position="60"/>
        <end position="82"/>
    </location>
</feature>
<dbReference type="GO" id="GO:0006865">
    <property type="term" value="P:amino acid transport"/>
    <property type="evidence" value="ECO:0007669"/>
    <property type="project" value="UniProtKB-KW"/>
</dbReference>
<evidence type="ECO:0000256" key="8">
    <source>
        <dbReference type="ARBA" id="ARBA00037998"/>
    </source>
</evidence>
<dbReference type="GO" id="GO:0022857">
    <property type="term" value="F:transmembrane transporter activity"/>
    <property type="evidence" value="ECO:0007669"/>
    <property type="project" value="InterPro"/>
</dbReference>
<feature type="transmembrane region" description="Helical" evidence="9">
    <location>
        <begin position="134"/>
        <end position="157"/>
    </location>
</feature>
<evidence type="ECO:0000313" key="10">
    <source>
        <dbReference type="EMBL" id="SFE98738.1"/>
    </source>
</evidence>
<evidence type="ECO:0000313" key="11">
    <source>
        <dbReference type="Proteomes" id="UP000199516"/>
    </source>
</evidence>
<dbReference type="Proteomes" id="UP000199516">
    <property type="component" value="Unassembled WGS sequence"/>
</dbReference>
<dbReference type="PANTHER" id="PTHR11795:SF442">
    <property type="entry name" value="ABC TRANSPORTER ATP-BINDING PROTEIN"/>
    <property type="match status" value="1"/>
</dbReference>
<dbReference type="EMBL" id="FONT01000008">
    <property type="protein sequence ID" value="SFE98738.1"/>
    <property type="molecule type" value="Genomic_DNA"/>
</dbReference>
<evidence type="ECO:0000256" key="7">
    <source>
        <dbReference type="ARBA" id="ARBA00023136"/>
    </source>
</evidence>
<feature type="transmembrane region" description="Helical" evidence="9">
    <location>
        <begin position="12"/>
        <end position="30"/>
    </location>
</feature>
<dbReference type="AlphaFoldDB" id="A0A1I2F201"/>
<feature type="transmembrane region" description="Helical" evidence="9">
    <location>
        <begin position="184"/>
        <end position="205"/>
    </location>
</feature>
<evidence type="ECO:0000256" key="2">
    <source>
        <dbReference type="ARBA" id="ARBA00022448"/>
    </source>
</evidence>
<protein>
    <submittedName>
        <fullName evidence="10">Amino acid/amide ABC transporter membrane protein 1, HAAT family</fullName>
    </submittedName>
</protein>
<feature type="transmembrane region" description="Helical" evidence="9">
    <location>
        <begin position="225"/>
        <end position="248"/>
    </location>
</feature>
<dbReference type="GO" id="GO:0005886">
    <property type="term" value="C:plasma membrane"/>
    <property type="evidence" value="ECO:0007669"/>
    <property type="project" value="UniProtKB-SubCell"/>
</dbReference>
<dbReference type="STRING" id="930128.SAMN05192532_10819"/>
<proteinExistence type="inferred from homology"/>
<feature type="transmembrane region" description="Helical" evidence="9">
    <location>
        <begin position="94"/>
        <end position="114"/>
    </location>
</feature>
<reference evidence="10 11" key="1">
    <citation type="submission" date="2016-10" db="EMBL/GenBank/DDBJ databases">
        <authorList>
            <person name="de Groot N.N."/>
        </authorList>
    </citation>
    <scope>NUCLEOTIDE SEQUENCE [LARGE SCALE GENOMIC DNA]</scope>
    <source>
        <strain evidence="10 11">DSM 23995</strain>
    </source>
</reference>
<evidence type="ECO:0000256" key="5">
    <source>
        <dbReference type="ARBA" id="ARBA00022970"/>
    </source>
</evidence>
<keyword evidence="11" id="KW-1185">Reference proteome</keyword>
<accession>A0A1I2F201</accession>
<dbReference type="OrthoDB" id="9807115at2"/>
<organism evidence="10 11">
    <name type="scientific">Alteribacillus iranensis</name>
    <dbReference type="NCBI Taxonomy" id="930128"/>
    <lineage>
        <taxon>Bacteria</taxon>
        <taxon>Bacillati</taxon>
        <taxon>Bacillota</taxon>
        <taxon>Bacilli</taxon>
        <taxon>Bacillales</taxon>
        <taxon>Bacillaceae</taxon>
        <taxon>Alteribacillus</taxon>
    </lineage>
</organism>
<keyword evidence="7 9" id="KW-0472">Membrane</keyword>
<sequence length="286" mass="31186">MSFVLTNLLSGLTYGMLLFLMAAGLSIIYGLMRIINLAHGSFFILASYVAYTFIRSGMNFWIGLVLAVIVIVLLAFVIEKFLISKVQSSETDQVLLTLGLIFVLGDLSLWIWGGDFLSVPVPGILNFSIEVGEIYFPAYRLFVLFVGILFAVLLWYFENKTKIGMVVRAGVDDMKMVSALGFNIKLMFTGVFLFGAGLAAIGGVLGGPILGMYPTMEYEILVNSLIVVIIGGLGSWKGAFIGAILVGLVDVFGKLYVPTFSMALIFVLMVVILMFKPTGLFGRVET</sequence>
<evidence type="ECO:0000256" key="6">
    <source>
        <dbReference type="ARBA" id="ARBA00022989"/>
    </source>
</evidence>
<evidence type="ECO:0000256" key="4">
    <source>
        <dbReference type="ARBA" id="ARBA00022692"/>
    </source>
</evidence>
<dbReference type="InterPro" id="IPR001851">
    <property type="entry name" value="ABC_transp_permease"/>
</dbReference>
<keyword evidence="6 9" id="KW-1133">Transmembrane helix</keyword>
<keyword evidence="4 9" id="KW-0812">Transmembrane</keyword>
<comment type="similarity">
    <text evidence="8">Belongs to the binding-protein-dependent transport system permease family. LivHM subfamily.</text>
</comment>
<gene>
    <name evidence="10" type="ORF">SAMN05192532_10819</name>
</gene>
<dbReference type="Pfam" id="PF02653">
    <property type="entry name" value="BPD_transp_2"/>
    <property type="match status" value="1"/>
</dbReference>
<feature type="transmembrane region" description="Helical" evidence="9">
    <location>
        <begin position="255"/>
        <end position="275"/>
    </location>
</feature>